<keyword evidence="2" id="KW-0812">Transmembrane</keyword>
<reference evidence="3 4" key="1">
    <citation type="journal article" date="2013" name="Curr. Biol.">
        <title>The Genome of the Foraminiferan Reticulomyxa filosa.</title>
        <authorList>
            <person name="Glockner G."/>
            <person name="Hulsmann N."/>
            <person name="Schleicher M."/>
            <person name="Noegel A.A."/>
            <person name="Eichinger L."/>
            <person name="Gallinger C."/>
            <person name="Pawlowski J."/>
            <person name="Sierra R."/>
            <person name="Euteneuer U."/>
            <person name="Pillet L."/>
            <person name="Moustafa A."/>
            <person name="Platzer M."/>
            <person name="Groth M."/>
            <person name="Szafranski K."/>
            <person name="Schliwa M."/>
        </authorList>
    </citation>
    <scope>NUCLEOTIDE SEQUENCE [LARGE SCALE GENOMIC DNA]</scope>
</reference>
<feature type="region of interest" description="Disordered" evidence="1">
    <location>
        <begin position="74"/>
        <end position="189"/>
    </location>
</feature>
<dbReference type="AlphaFoldDB" id="X6NYA3"/>
<feature type="transmembrane region" description="Helical" evidence="2">
    <location>
        <begin position="28"/>
        <end position="53"/>
    </location>
</feature>
<comment type="caution">
    <text evidence="3">The sequence shown here is derived from an EMBL/GenBank/DDBJ whole genome shotgun (WGS) entry which is preliminary data.</text>
</comment>
<evidence type="ECO:0000256" key="2">
    <source>
        <dbReference type="SAM" id="Phobius"/>
    </source>
</evidence>
<accession>X6NYA3</accession>
<keyword evidence="2" id="KW-0472">Membrane</keyword>
<proteinExistence type="predicted"/>
<keyword evidence="2" id="KW-1133">Transmembrane helix</keyword>
<keyword evidence="4" id="KW-1185">Reference proteome</keyword>
<feature type="compositionally biased region" description="Basic and acidic residues" evidence="1">
    <location>
        <begin position="115"/>
        <end position="128"/>
    </location>
</feature>
<dbReference type="EMBL" id="ASPP01005220">
    <property type="protein sequence ID" value="ETO30946.1"/>
    <property type="molecule type" value="Genomic_DNA"/>
</dbReference>
<organism evidence="3 4">
    <name type="scientific">Reticulomyxa filosa</name>
    <dbReference type="NCBI Taxonomy" id="46433"/>
    <lineage>
        <taxon>Eukaryota</taxon>
        <taxon>Sar</taxon>
        <taxon>Rhizaria</taxon>
        <taxon>Retaria</taxon>
        <taxon>Foraminifera</taxon>
        <taxon>Monothalamids</taxon>
        <taxon>Reticulomyxidae</taxon>
        <taxon>Reticulomyxa</taxon>
    </lineage>
</organism>
<protein>
    <submittedName>
        <fullName evidence="3">Uncharacterized protein</fullName>
    </submittedName>
</protein>
<feature type="compositionally biased region" description="Basic and acidic residues" evidence="1">
    <location>
        <begin position="81"/>
        <end position="100"/>
    </location>
</feature>
<dbReference type="Proteomes" id="UP000023152">
    <property type="component" value="Unassembled WGS sequence"/>
</dbReference>
<name>X6NYA3_RETFI</name>
<sequence length="260" mass="28824">MHPTSSPTRYNATQVKQNVNQQFASISVLYIIALVIAIIFLCTAVVLLFYCCYQRRFPKQATLQADIIGVEQMVSQQDPKTSPKDKDKPANEKELSKDKEESESDGMYGGGNDDQTTKGDEAVPHRDSVLSQEGVARRRQTLETEGMNPEGDPAVTGATDGAEQEETPQQETTQQNAQPRQRSESAKGSFAKRMLNTMPDNEDDDDVVLEMHDVITPENGDNQVLNVLMHGHDEVEQETREADGTQPQNNPQDTSSNTKP</sequence>
<feature type="compositionally biased region" description="Polar residues" evidence="1">
    <location>
        <begin position="245"/>
        <end position="260"/>
    </location>
</feature>
<evidence type="ECO:0000313" key="3">
    <source>
        <dbReference type="EMBL" id="ETO30946.1"/>
    </source>
</evidence>
<evidence type="ECO:0000313" key="4">
    <source>
        <dbReference type="Proteomes" id="UP000023152"/>
    </source>
</evidence>
<feature type="compositionally biased region" description="Basic and acidic residues" evidence="1">
    <location>
        <begin position="230"/>
        <end position="243"/>
    </location>
</feature>
<feature type="region of interest" description="Disordered" evidence="1">
    <location>
        <begin position="216"/>
        <end position="260"/>
    </location>
</feature>
<evidence type="ECO:0000256" key="1">
    <source>
        <dbReference type="SAM" id="MobiDB-lite"/>
    </source>
</evidence>
<gene>
    <name evidence="3" type="ORF">RFI_06175</name>
</gene>